<dbReference type="GO" id="GO:0046872">
    <property type="term" value="F:metal ion binding"/>
    <property type="evidence" value="ECO:0007669"/>
    <property type="project" value="UniProtKB-KW"/>
</dbReference>
<dbReference type="AlphaFoldDB" id="A0A1Q2SVW5"/>
<sequence>MRCTFPLLEVEYSESTTRDETKAFAAMASKPSSRAESNQAAAAVPSLYGRALPSPPAVEFASAEGRRLFAEALQGGTMQGFFSLVSVFQTQSEPAFCGLATLAVVLNALRIDPGRRWKGPWRWFDESMLDCCEHLDTVRAEGITFGKVACLAHCSGADVRTFRAAQATLADLRRHLLRCASSQDCHLVASYHRKLLGQTGTGHFSPIGGYHAGQDMALILDVARFKYPPHWIPLPLLWEAMNTIDEATGLLRGFMLISRNTEAPLLIRAVNCRDESWQSMAKYCIEVVPNLLRDNSVDNVLTILSRLVNHLPPNAGNFIKWVIEVRRQEEGGSSPSKEANEMPFLKEKVLQQIRDTKLFQLVHKLQCSKQPCCSCSSLTDEDSISQIAASVCCEATALLSGNLSSRDGLFFSETCSGCTQVNDEGLKNVITGKVVSEGNGHVDKLSPISSTETCFCNSTLSNETVNYPSNTDILTVLLLSLHPSTWLCIEDEKLKAEFQSLVSTDDLPDPLKLEILHLRRQLRYLKACREKEAYEDTWPQPWEQC</sequence>
<feature type="domain" description="Peptidase C83" evidence="6">
    <location>
        <begin position="42"/>
        <end position="262"/>
    </location>
</feature>
<proteinExistence type="evidence at transcript level"/>
<dbReference type="InterPro" id="IPR038156">
    <property type="entry name" value="PCS_N_sf"/>
</dbReference>
<evidence type="ECO:0000256" key="3">
    <source>
        <dbReference type="ARBA" id="ARBA00022679"/>
    </source>
</evidence>
<evidence type="ECO:0000256" key="1">
    <source>
        <dbReference type="ARBA" id="ARBA00012468"/>
    </source>
</evidence>
<dbReference type="SMR" id="A0A1Q2SVW5"/>
<dbReference type="InterPro" id="IPR007719">
    <property type="entry name" value="PCS_N"/>
</dbReference>
<evidence type="ECO:0000256" key="5">
    <source>
        <dbReference type="ARBA" id="ARBA00023315"/>
    </source>
</evidence>
<dbReference type="GO" id="GO:0046938">
    <property type="term" value="P:phytochelatin biosynthetic process"/>
    <property type="evidence" value="ECO:0007669"/>
    <property type="project" value="InterPro"/>
</dbReference>
<dbReference type="GO" id="GO:0010038">
    <property type="term" value="P:response to metal ion"/>
    <property type="evidence" value="ECO:0007669"/>
    <property type="project" value="InterPro"/>
</dbReference>
<dbReference type="Pfam" id="PF09328">
    <property type="entry name" value="Phytochelatin_C"/>
    <property type="match status" value="1"/>
</dbReference>
<dbReference type="PANTHER" id="PTHR33447">
    <property type="entry name" value="GLUTATHIONE GAMMA-GLUTAMYLCYSTEINYLTRANSFERASE"/>
    <property type="match status" value="1"/>
</dbReference>
<dbReference type="Gene3D" id="3.90.70.30">
    <property type="entry name" value="Phytochelatin synthase, N-terminal domain"/>
    <property type="match status" value="1"/>
</dbReference>
<dbReference type="GO" id="GO:0016756">
    <property type="term" value="F:glutathione gamma-glutamylcysteinyltransferase activity"/>
    <property type="evidence" value="ECO:0007669"/>
    <property type="project" value="UniProtKB-EC"/>
</dbReference>
<gene>
    <name evidence="7" type="primary">OsPCS1</name>
</gene>
<keyword evidence="5" id="KW-0012">Acyltransferase</keyword>
<evidence type="ECO:0000256" key="4">
    <source>
        <dbReference type="ARBA" id="ARBA00022723"/>
    </source>
</evidence>
<protein>
    <recommendedName>
        <fullName evidence="1">glutathione gamma-glutamylcysteinyltransferase</fullName>
        <ecNumber evidence="1">2.3.2.15</ecNumber>
    </recommendedName>
</protein>
<dbReference type="EC" id="2.3.2.15" evidence="1"/>
<dbReference type="OrthoDB" id="448954at2759"/>
<dbReference type="Pfam" id="PF05023">
    <property type="entry name" value="Phytochelatin"/>
    <property type="match status" value="1"/>
</dbReference>
<keyword evidence="4" id="KW-0479">Metal-binding</keyword>
<dbReference type="InterPro" id="IPR015407">
    <property type="entry name" value="Phytochelatin_synthase_C"/>
</dbReference>
<keyword evidence="2" id="KW-0104">Cadmium</keyword>
<dbReference type="FunFam" id="3.90.70.30:FF:000001">
    <property type="entry name" value="Glutathione gamma-glutamylcysteinyltransferase 1"/>
    <property type="match status" value="1"/>
</dbReference>
<reference evidence="7" key="1">
    <citation type="submission" date="2016-10" db="EMBL/GenBank/DDBJ databases">
        <title>Rice phytochelatin synthase, OsPCS1 and OsPCS2, has minor contribution to Cd tolerance in Rice.</title>
        <authorList>
            <person name="Yamazaki S."/>
            <person name="Mukai A."/>
            <person name="Ueda Y."/>
            <person name="Ochiai K."/>
            <person name="Matoh T."/>
        </authorList>
    </citation>
    <scope>NUCLEOTIDE SEQUENCE</scope>
</reference>
<accession>A0A1Q2SVW5</accession>
<dbReference type="InterPro" id="IPR040409">
    <property type="entry name" value="PCS-like"/>
</dbReference>
<dbReference type="EMBL" id="LC192427">
    <property type="protein sequence ID" value="BAW83510.1"/>
    <property type="molecule type" value="mRNA"/>
</dbReference>
<dbReference type="SUPFAM" id="SSF54001">
    <property type="entry name" value="Cysteine proteinases"/>
    <property type="match status" value="1"/>
</dbReference>
<dbReference type="PROSITE" id="PS51443">
    <property type="entry name" value="PCS"/>
    <property type="match status" value="1"/>
</dbReference>
<dbReference type="InterPro" id="IPR038765">
    <property type="entry name" value="Papain-like_cys_pep_sf"/>
</dbReference>
<dbReference type="PANTHER" id="PTHR33447:SF2">
    <property type="entry name" value="GLUTATHIONE GAMMA-GLUTAMYLCYSTEINYLTRANSFERASE"/>
    <property type="match status" value="1"/>
</dbReference>
<organism evidence="7">
    <name type="scientific">Oryza sativa subsp. japonica</name>
    <name type="common">Rice</name>
    <dbReference type="NCBI Taxonomy" id="39947"/>
    <lineage>
        <taxon>Eukaryota</taxon>
        <taxon>Viridiplantae</taxon>
        <taxon>Streptophyta</taxon>
        <taxon>Embryophyta</taxon>
        <taxon>Tracheophyta</taxon>
        <taxon>Spermatophyta</taxon>
        <taxon>Magnoliopsida</taxon>
        <taxon>Liliopsida</taxon>
        <taxon>Poales</taxon>
        <taxon>Poaceae</taxon>
        <taxon>BOP clade</taxon>
        <taxon>Oryzoideae</taxon>
        <taxon>Oryzeae</taxon>
        <taxon>Oryzinae</taxon>
        <taxon>Oryza</taxon>
        <taxon>Oryza sativa</taxon>
    </lineage>
</organism>
<keyword evidence="3" id="KW-0808">Transferase</keyword>
<evidence type="ECO:0000259" key="6">
    <source>
        <dbReference type="PROSITE" id="PS51443"/>
    </source>
</evidence>
<evidence type="ECO:0000256" key="2">
    <source>
        <dbReference type="ARBA" id="ARBA00022539"/>
    </source>
</evidence>
<evidence type="ECO:0000313" key="7">
    <source>
        <dbReference type="EMBL" id="BAW83510.1"/>
    </source>
</evidence>
<name>A0A1Q2SVW5_ORYSJ</name>